<dbReference type="AlphaFoldDB" id="A0AAV7DUF7"/>
<accession>A0AAV7DUF7</accession>
<feature type="chain" id="PRO_5043619464" evidence="2">
    <location>
        <begin position="28"/>
        <end position="103"/>
    </location>
</feature>
<protein>
    <submittedName>
        <fullName evidence="3">Uncharacterized protein</fullName>
    </submittedName>
</protein>
<keyword evidence="2" id="KW-0732">Signal</keyword>
<dbReference type="EMBL" id="JAINDJ010000008">
    <property type="protein sequence ID" value="KAG9440300.1"/>
    <property type="molecule type" value="Genomic_DNA"/>
</dbReference>
<gene>
    <name evidence="3" type="ORF">H6P81_020465</name>
</gene>
<feature type="signal peptide" evidence="2">
    <location>
        <begin position="1"/>
        <end position="27"/>
    </location>
</feature>
<proteinExistence type="inferred from homology"/>
<dbReference type="InterPro" id="IPR003854">
    <property type="entry name" value="GASA"/>
</dbReference>
<dbReference type="Pfam" id="PF02704">
    <property type="entry name" value="GASA"/>
    <property type="match status" value="1"/>
</dbReference>
<name>A0AAV7DUF7_ARIFI</name>
<sequence>MAHCSLASVVVVLALLLPVSNFVAAEAASIVKPAQAGAYVPPEQCDAKCSYRCSETHHRKPCMFFCNKCCAECHCVPSGTYGNKDECPCYRDWKTKEGNPKCP</sequence>
<evidence type="ECO:0000256" key="2">
    <source>
        <dbReference type="SAM" id="SignalP"/>
    </source>
</evidence>
<comment type="similarity">
    <text evidence="1">Belongs to the GASA family.</text>
</comment>
<reference evidence="3 4" key="1">
    <citation type="submission" date="2021-07" db="EMBL/GenBank/DDBJ databases">
        <title>The Aristolochia fimbriata genome: insights into angiosperm evolution, floral development and chemical biosynthesis.</title>
        <authorList>
            <person name="Jiao Y."/>
        </authorList>
    </citation>
    <scope>NUCLEOTIDE SEQUENCE [LARGE SCALE GENOMIC DNA]</scope>
    <source>
        <strain evidence="3">IBCAS-2021</strain>
        <tissue evidence="3">Leaf</tissue>
    </source>
</reference>
<dbReference type="PANTHER" id="PTHR23201">
    <property type="entry name" value="EXTENSIN, PROLINE-RICH PROTEIN"/>
    <property type="match status" value="1"/>
</dbReference>
<evidence type="ECO:0000256" key="1">
    <source>
        <dbReference type="ARBA" id="ARBA00010582"/>
    </source>
</evidence>
<evidence type="ECO:0000313" key="4">
    <source>
        <dbReference type="Proteomes" id="UP000825729"/>
    </source>
</evidence>
<comment type="caution">
    <text evidence="3">The sequence shown here is derived from an EMBL/GenBank/DDBJ whole genome shotgun (WGS) entry which is preliminary data.</text>
</comment>
<evidence type="ECO:0000313" key="3">
    <source>
        <dbReference type="EMBL" id="KAG9440300.1"/>
    </source>
</evidence>
<dbReference type="Proteomes" id="UP000825729">
    <property type="component" value="Unassembled WGS sequence"/>
</dbReference>
<organism evidence="3 4">
    <name type="scientific">Aristolochia fimbriata</name>
    <name type="common">White veined hardy Dutchman's pipe vine</name>
    <dbReference type="NCBI Taxonomy" id="158543"/>
    <lineage>
        <taxon>Eukaryota</taxon>
        <taxon>Viridiplantae</taxon>
        <taxon>Streptophyta</taxon>
        <taxon>Embryophyta</taxon>
        <taxon>Tracheophyta</taxon>
        <taxon>Spermatophyta</taxon>
        <taxon>Magnoliopsida</taxon>
        <taxon>Magnoliidae</taxon>
        <taxon>Piperales</taxon>
        <taxon>Aristolochiaceae</taxon>
        <taxon>Aristolochia</taxon>
    </lineage>
</organism>
<dbReference type="PANTHER" id="PTHR23201:SF92">
    <property type="entry name" value="GIBBERELLIN-REGULATED PROTEIN 12"/>
    <property type="match status" value="1"/>
</dbReference>
<keyword evidence="4" id="KW-1185">Reference proteome</keyword>